<keyword evidence="2" id="KW-1185">Reference proteome</keyword>
<gene>
    <name evidence="1" type="ORF">V5799_011868</name>
</gene>
<dbReference type="AlphaFoldDB" id="A0AAQ4EG40"/>
<proteinExistence type="predicted"/>
<dbReference type="EMBL" id="JARKHS020016617">
    <property type="protein sequence ID" value="KAK8773598.1"/>
    <property type="molecule type" value="Genomic_DNA"/>
</dbReference>
<accession>A0AAQ4EG40</accession>
<evidence type="ECO:0000313" key="2">
    <source>
        <dbReference type="Proteomes" id="UP001321473"/>
    </source>
</evidence>
<organism evidence="1 2">
    <name type="scientific">Amblyomma americanum</name>
    <name type="common">Lone star tick</name>
    <dbReference type="NCBI Taxonomy" id="6943"/>
    <lineage>
        <taxon>Eukaryota</taxon>
        <taxon>Metazoa</taxon>
        <taxon>Ecdysozoa</taxon>
        <taxon>Arthropoda</taxon>
        <taxon>Chelicerata</taxon>
        <taxon>Arachnida</taxon>
        <taxon>Acari</taxon>
        <taxon>Parasitiformes</taxon>
        <taxon>Ixodida</taxon>
        <taxon>Ixodoidea</taxon>
        <taxon>Ixodidae</taxon>
        <taxon>Amblyomminae</taxon>
        <taxon>Amblyomma</taxon>
    </lineage>
</organism>
<name>A0AAQ4EG40_AMBAM</name>
<protein>
    <submittedName>
        <fullName evidence="1">Uncharacterized protein</fullName>
    </submittedName>
</protein>
<evidence type="ECO:0000313" key="1">
    <source>
        <dbReference type="EMBL" id="KAK8773598.1"/>
    </source>
</evidence>
<reference evidence="1 2" key="1">
    <citation type="journal article" date="2023" name="Arcadia Sci">
        <title>De novo assembly of a long-read Amblyomma americanum tick genome.</title>
        <authorList>
            <person name="Chou S."/>
            <person name="Poskanzer K.E."/>
            <person name="Rollins M."/>
            <person name="Thuy-Boun P.S."/>
        </authorList>
    </citation>
    <scope>NUCLEOTIDE SEQUENCE [LARGE SCALE GENOMIC DNA]</scope>
    <source>
        <strain evidence="1">F_SG_1</strain>
        <tissue evidence="1">Salivary glands</tissue>
    </source>
</reference>
<dbReference type="Proteomes" id="UP001321473">
    <property type="component" value="Unassembled WGS sequence"/>
</dbReference>
<comment type="caution">
    <text evidence="1">The sequence shown here is derived from an EMBL/GenBank/DDBJ whole genome shotgun (WGS) entry which is preliminary data.</text>
</comment>
<sequence>MLSSTTTIREQCNEPGVMTGCLQRNDCAEFLAARFVSCVNLNLRTRPSLCAALKQRRGTTDFDYEHHRATSLRTADAVP</sequence>